<evidence type="ECO:0000259" key="6">
    <source>
        <dbReference type="PROSITE" id="PS51755"/>
    </source>
</evidence>
<dbReference type="EMBL" id="VSRL01000141">
    <property type="protein sequence ID" value="NKE60867.1"/>
    <property type="molecule type" value="Genomic_DNA"/>
</dbReference>
<evidence type="ECO:0000313" key="7">
    <source>
        <dbReference type="EMBL" id="NKE60867.1"/>
    </source>
</evidence>
<dbReference type="PROSITE" id="PS51755">
    <property type="entry name" value="OMPR_PHOB"/>
    <property type="match status" value="1"/>
</dbReference>
<dbReference type="InterPro" id="IPR016032">
    <property type="entry name" value="Sig_transdc_resp-reg_C-effctor"/>
</dbReference>
<dbReference type="Pfam" id="PF00486">
    <property type="entry name" value="Trans_reg_C"/>
    <property type="match status" value="1"/>
</dbReference>
<dbReference type="InterPro" id="IPR001867">
    <property type="entry name" value="OmpR/PhoB-type_DNA-bd"/>
</dbReference>
<gene>
    <name evidence="7" type="ORF">FXN61_30430</name>
</gene>
<keyword evidence="2" id="KW-0805">Transcription regulation</keyword>
<comment type="caution">
    <text evidence="7">The sequence shown here is derived from an EMBL/GenBank/DDBJ whole genome shotgun (WGS) entry which is preliminary data.</text>
</comment>
<evidence type="ECO:0000256" key="5">
    <source>
        <dbReference type="PROSITE-ProRule" id="PRU01091"/>
    </source>
</evidence>
<keyword evidence="4" id="KW-0804">Transcription</keyword>
<evidence type="ECO:0000256" key="1">
    <source>
        <dbReference type="ARBA" id="ARBA00005820"/>
    </source>
</evidence>
<dbReference type="SUPFAM" id="SSF48452">
    <property type="entry name" value="TPR-like"/>
    <property type="match status" value="1"/>
</dbReference>
<reference evidence="7 8" key="1">
    <citation type="submission" date="2019-08" db="EMBL/GenBank/DDBJ databases">
        <title>Lentzea from Indian Himalayas.</title>
        <authorList>
            <person name="Mandal S."/>
            <person name="Mallick Gupta A."/>
            <person name="Maiti P.K."/>
            <person name="Sarkar J."/>
            <person name="Mandal S."/>
        </authorList>
    </citation>
    <scope>NUCLEOTIDE SEQUENCE [LARGE SCALE GENOMIC DNA]</scope>
    <source>
        <strain evidence="7 8">PSKA42</strain>
    </source>
</reference>
<name>A0ABX1FQ09_9PSEU</name>
<organism evidence="7 8">
    <name type="scientific">Lentzea indica</name>
    <dbReference type="NCBI Taxonomy" id="2604800"/>
    <lineage>
        <taxon>Bacteria</taxon>
        <taxon>Bacillati</taxon>
        <taxon>Actinomycetota</taxon>
        <taxon>Actinomycetes</taxon>
        <taxon>Pseudonocardiales</taxon>
        <taxon>Pseudonocardiaceae</taxon>
        <taxon>Lentzea</taxon>
    </lineage>
</organism>
<feature type="domain" description="OmpR/PhoB-type" evidence="6">
    <location>
        <begin position="1"/>
        <end position="63"/>
    </location>
</feature>
<protein>
    <submittedName>
        <fullName evidence="7">SARP family transcriptional regulator</fullName>
    </submittedName>
</protein>
<dbReference type="SUPFAM" id="SSF46894">
    <property type="entry name" value="C-terminal effector domain of the bipartite response regulators"/>
    <property type="match status" value="1"/>
</dbReference>
<dbReference type="Proteomes" id="UP001515943">
    <property type="component" value="Unassembled WGS sequence"/>
</dbReference>
<evidence type="ECO:0000313" key="8">
    <source>
        <dbReference type="Proteomes" id="UP001515943"/>
    </source>
</evidence>
<proteinExistence type="inferred from homology"/>
<evidence type="ECO:0000256" key="2">
    <source>
        <dbReference type="ARBA" id="ARBA00023015"/>
    </source>
</evidence>
<dbReference type="SMART" id="SM01043">
    <property type="entry name" value="BTAD"/>
    <property type="match status" value="1"/>
</dbReference>
<dbReference type="PANTHER" id="PTHR35807">
    <property type="entry name" value="TRANSCRIPTIONAL REGULATOR REDD-RELATED"/>
    <property type="match status" value="1"/>
</dbReference>
<keyword evidence="8" id="KW-1185">Reference proteome</keyword>
<accession>A0ABX1FQ09</accession>
<comment type="similarity">
    <text evidence="1">Belongs to the AfsR/DnrI/RedD regulatory family.</text>
</comment>
<dbReference type="Gene3D" id="1.10.10.10">
    <property type="entry name" value="Winged helix-like DNA-binding domain superfamily/Winged helix DNA-binding domain"/>
    <property type="match status" value="1"/>
</dbReference>
<dbReference type="Gene3D" id="1.25.40.10">
    <property type="entry name" value="Tetratricopeptide repeat domain"/>
    <property type="match status" value="1"/>
</dbReference>
<dbReference type="PANTHER" id="PTHR35807:SF1">
    <property type="entry name" value="TRANSCRIPTIONAL REGULATOR REDD"/>
    <property type="match status" value="1"/>
</dbReference>
<keyword evidence="3 5" id="KW-0238">DNA-binding</keyword>
<evidence type="ECO:0000256" key="4">
    <source>
        <dbReference type="ARBA" id="ARBA00023163"/>
    </source>
</evidence>
<dbReference type="InterPro" id="IPR011990">
    <property type="entry name" value="TPR-like_helical_dom_sf"/>
</dbReference>
<dbReference type="InterPro" id="IPR036388">
    <property type="entry name" value="WH-like_DNA-bd_sf"/>
</dbReference>
<feature type="DNA-binding region" description="OmpR/PhoB-type" evidence="5">
    <location>
        <begin position="1"/>
        <end position="63"/>
    </location>
</feature>
<dbReference type="InterPro" id="IPR005158">
    <property type="entry name" value="BTAD"/>
</dbReference>
<evidence type="ECO:0000256" key="3">
    <source>
        <dbReference type="ARBA" id="ARBA00023125"/>
    </source>
</evidence>
<feature type="non-terminal residue" evidence="7">
    <location>
        <position position="214"/>
    </location>
</feature>
<sequence length="214" mass="23632">MLAVLALRAGEIVSTDRLGEVVWGDHAPRTAANTLQHHVSYLRGVLGDRAAIVARAPGYVLYADTDLLAVQRLMELSKREADPAGRAAHLRAALACWRDRPLVDVAGHAWLDEQAERIAALRTDAVDALTEVRLSLGEHALLVPELEWRGREQPFHEHVHGQLMLALYRCGRQRRAQRRTSACGNTLGEELGIDPNPALRELEAAVLRQDTALD</sequence>
<dbReference type="Pfam" id="PF03704">
    <property type="entry name" value="BTAD"/>
    <property type="match status" value="1"/>
</dbReference>
<dbReference type="InterPro" id="IPR051677">
    <property type="entry name" value="AfsR-DnrI-RedD_regulator"/>
</dbReference>